<organism evidence="1">
    <name type="scientific">human gut metagenome</name>
    <dbReference type="NCBI Taxonomy" id="408170"/>
    <lineage>
        <taxon>unclassified sequences</taxon>
        <taxon>metagenomes</taxon>
        <taxon>organismal metagenomes</taxon>
    </lineage>
</organism>
<dbReference type="EMBL" id="AJWZ01008745">
    <property type="protein sequence ID" value="EKC53255.1"/>
    <property type="molecule type" value="Genomic_DNA"/>
</dbReference>
<evidence type="ECO:0000313" key="1">
    <source>
        <dbReference type="EMBL" id="EKC53255.1"/>
    </source>
</evidence>
<name>K1SHJ7_9ZZZZ</name>
<reference evidence="1" key="1">
    <citation type="journal article" date="2013" name="Environ. Microbiol.">
        <title>Microbiota from the distal guts of lean and obese adolescents exhibit partial functional redundancy besides clear differences in community structure.</title>
        <authorList>
            <person name="Ferrer M."/>
            <person name="Ruiz A."/>
            <person name="Lanza F."/>
            <person name="Haange S.B."/>
            <person name="Oberbach A."/>
            <person name="Till H."/>
            <person name="Bargiela R."/>
            <person name="Campoy C."/>
            <person name="Segura M.T."/>
            <person name="Richter M."/>
            <person name="von Bergen M."/>
            <person name="Seifert J."/>
            <person name="Suarez A."/>
        </authorList>
    </citation>
    <scope>NUCLEOTIDE SEQUENCE</scope>
</reference>
<dbReference type="AlphaFoldDB" id="K1SHJ7"/>
<gene>
    <name evidence="1" type="ORF">OBE_12682</name>
</gene>
<proteinExistence type="predicted"/>
<protein>
    <submittedName>
        <fullName evidence="1">Uncharacterized protein</fullName>
    </submittedName>
</protein>
<comment type="caution">
    <text evidence="1">The sequence shown here is derived from an EMBL/GenBank/DDBJ whole genome shotgun (WGS) entry which is preliminary data.</text>
</comment>
<sequence>LRQMTAARITASKKEGVALKNEMSNYTNTQRSIRDVLLDNENYQDCPLFKRLYRDIERYMVRTIWRMKQQGEVPASETIFSIVRGFRRR</sequence>
<accession>K1SHJ7</accession>
<feature type="non-terminal residue" evidence="1">
    <location>
        <position position="1"/>
    </location>
</feature>